<keyword evidence="3" id="KW-0238">DNA-binding</keyword>
<evidence type="ECO:0000256" key="2">
    <source>
        <dbReference type="ARBA" id="ARBA00022747"/>
    </source>
</evidence>
<name>A0A1J1JF75_PLAAG</name>
<dbReference type="Gene3D" id="3.90.220.20">
    <property type="entry name" value="DNA methylase specificity domains"/>
    <property type="match status" value="2"/>
</dbReference>
<evidence type="ECO:0000256" key="3">
    <source>
        <dbReference type="ARBA" id="ARBA00023125"/>
    </source>
</evidence>
<dbReference type="GO" id="GO:0009307">
    <property type="term" value="P:DNA restriction-modification system"/>
    <property type="evidence" value="ECO:0007669"/>
    <property type="project" value="UniProtKB-KW"/>
</dbReference>
<organism evidence="6">
    <name type="scientific">Planktothrix agardhii</name>
    <name type="common">Oscillatoria agardhii</name>
    <dbReference type="NCBI Taxonomy" id="1160"/>
    <lineage>
        <taxon>Bacteria</taxon>
        <taxon>Bacillati</taxon>
        <taxon>Cyanobacteriota</taxon>
        <taxon>Cyanophyceae</taxon>
        <taxon>Oscillatoriophycideae</taxon>
        <taxon>Oscillatoriales</taxon>
        <taxon>Microcoleaceae</taxon>
        <taxon>Planktothrix</taxon>
    </lineage>
</organism>
<dbReference type="SUPFAM" id="SSF116734">
    <property type="entry name" value="DNA methylase specificity domain"/>
    <property type="match status" value="2"/>
</dbReference>
<feature type="domain" description="Type I restriction modification DNA specificity" evidence="5">
    <location>
        <begin position="9"/>
        <end position="184"/>
    </location>
</feature>
<reference evidence="6" key="1">
    <citation type="submission" date="2015-09" db="EMBL/GenBank/DDBJ databases">
        <authorList>
            <person name="Jackson K.R."/>
            <person name="Lunt B.L."/>
            <person name="Fisher J.N.B."/>
            <person name="Gardner A.V."/>
            <person name="Bailey M.E."/>
            <person name="Deus L.M."/>
            <person name="Earl A.S."/>
            <person name="Gibby P.D."/>
            <person name="Hartmann K.A."/>
            <person name="Liu J.E."/>
            <person name="Manci A.M."/>
            <person name="Nielsen D.A."/>
            <person name="Solomon M.B."/>
            <person name="Breakwell D.P."/>
            <person name="Burnett S.H."/>
            <person name="Grose J.H."/>
        </authorList>
    </citation>
    <scope>NUCLEOTIDE SEQUENCE</scope>
    <source>
        <strain evidence="6">7805</strain>
    </source>
</reference>
<dbReference type="GO" id="GO:0003677">
    <property type="term" value="F:DNA binding"/>
    <property type="evidence" value="ECO:0007669"/>
    <property type="project" value="UniProtKB-KW"/>
</dbReference>
<dbReference type="RefSeq" id="WP_254034565.1">
    <property type="nucleotide sequence ID" value="NZ_LR882950.1"/>
</dbReference>
<dbReference type="EMBL" id="LO018304">
    <property type="protein sequence ID" value="CUM60118.1"/>
    <property type="molecule type" value="Genomic_DNA"/>
</dbReference>
<proteinExistence type="inferred from homology"/>
<protein>
    <submittedName>
        <fullName evidence="6">HsdS protein</fullName>
    </submittedName>
</protein>
<dbReference type="PANTHER" id="PTHR43140">
    <property type="entry name" value="TYPE-1 RESTRICTION ENZYME ECOKI SPECIFICITY PROTEIN"/>
    <property type="match status" value="1"/>
</dbReference>
<dbReference type="InterPro" id="IPR000055">
    <property type="entry name" value="Restrct_endonuc_typeI_TRD"/>
</dbReference>
<gene>
    <name evidence="6" type="primary">hsdS</name>
    <name evidence="6" type="ORF">PLAM_2152</name>
</gene>
<dbReference type="PANTHER" id="PTHR43140:SF1">
    <property type="entry name" value="TYPE I RESTRICTION ENZYME ECOKI SPECIFICITY SUBUNIT"/>
    <property type="match status" value="1"/>
</dbReference>
<evidence type="ECO:0000259" key="5">
    <source>
        <dbReference type="Pfam" id="PF01420"/>
    </source>
</evidence>
<dbReference type="InterPro" id="IPR044946">
    <property type="entry name" value="Restrct_endonuc_typeI_TRD_sf"/>
</dbReference>
<keyword evidence="2" id="KW-0680">Restriction system</keyword>
<sequence>MGEELYELPKGWTIATVGELISVDGIFIDGDWVESKDQDPRGDVRLIQLADVGDGFYRNKSNRYLTHEKAIELNCTFLKPGDILVARMPDPLGRCCIFPGDKKSCVTVVDVCIVRTGSQGTNPSWLMYTLNSPQIRLVVASLQSGSTRKRISRSNFAQIKLPVPPLPEQYRIVAKIEELFTELDAGVELLKKLKVKLKRYRQAVLKSAVEGNLTKEWRTANQGKLEPASILLERILKQRREKWEAEQLAKMKAQGKTPKDDSWKLKYKEPIAPDTSELPELPDGWCYTFLNPCLSLSRGMKTGPFGSLLKKHEHQTEGVPVLGIENIANMKFIRGSKIHITKEKAKKLSMYDVQPGDVLVSRSGTVGEVCVVPEDISEARISTNLMRISLFNQSISPDFFCLLFNGSPYVLSQVSELCKGSTRDFLNQDILSSIVFPIPSFTEQKKIIEEVERLFSVTNQLEKTIDSNLKRAEKLRQSILKQAFQGKLVPQDPNDEPAEKLLERIKAEKAKQTITKTKRKTQSKTQLALQLELPLK</sequence>
<evidence type="ECO:0000256" key="1">
    <source>
        <dbReference type="ARBA" id="ARBA00010923"/>
    </source>
</evidence>
<dbReference type="REBASE" id="166965">
    <property type="entry name" value="S.Pag7805ORF2149P"/>
</dbReference>
<comment type="subunit">
    <text evidence="4">The methyltransferase is composed of M and S polypeptides.</text>
</comment>
<accession>A0A1J1JF75</accession>
<evidence type="ECO:0000256" key="4">
    <source>
        <dbReference type="ARBA" id="ARBA00038652"/>
    </source>
</evidence>
<comment type="similarity">
    <text evidence="1">Belongs to the type-I restriction system S methylase family.</text>
</comment>
<evidence type="ECO:0000313" key="6">
    <source>
        <dbReference type="EMBL" id="CUM60118.1"/>
    </source>
</evidence>
<dbReference type="AlphaFoldDB" id="A0A1J1JF75"/>
<feature type="domain" description="Type I restriction modification DNA specificity" evidence="5">
    <location>
        <begin position="309"/>
        <end position="470"/>
    </location>
</feature>
<dbReference type="InterPro" id="IPR051212">
    <property type="entry name" value="Type-I_RE_S_subunit"/>
</dbReference>
<dbReference type="Pfam" id="PF01420">
    <property type="entry name" value="Methylase_S"/>
    <property type="match status" value="2"/>
</dbReference>
<dbReference type="CDD" id="cd17517">
    <property type="entry name" value="RMtype1_S_EcoKI_StySPI-TRD2-CR2_like"/>
    <property type="match status" value="1"/>
</dbReference>